<protein>
    <submittedName>
        <fullName evidence="2">Uncharacterized protein</fullName>
    </submittedName>
</protein>
<feature type="region of interest" description="Disordered" evidence="1">
    <location>
        <begin position="39"/>
        <end position="60"/>
    </location>
</feature>
<gene>
    <name evidence="2" type="ORF">QC762_0082040</name>
</gene>
<dbReference type="RefSeq" id="XP_062742263.1">
    <property type="nucleotide sequence ID" value="XM_062883918.1"/>
</dbReference>
<comment type="caution">
    <text evidence="2">The sequence shown here is derived from an EMBL/GenBank/DDBJ whole genome shotgun (WGS) entry which is preliminary data.</text>
</comment>
<evidence type="ECO:0000256" key="1">
    <source>
        <dbReference type="SAM" id="MobiDB-lite"/>
    </source>
</evidence>
<organism evidence="2 3">
    <name type="scientific">Podospora pseudocomata</name>
    <dbReference type="NCBI Taxonomy" id="2093779"/>
    <lineage>
        <taxon>Eukaryota</taxon>
        <taxon>Fungi</taxon>
        <taxon>Dikarya</taxon>
        <taxon>Ascomycota</taxon>
        <taxon>Pezizomycotina</taxon>
        <taxon>Sordariomycetes</taxon>
        <taxon>Sordariomycetidae</taxon>
        <taxon>Sordariales</taxon>
        <taxon>Podosporaceae</taxon>
        <taxon>Podospora</taxon>
    </lineage>
</organism>
<sequence length="100" mass="10706">MPPRKQIGVPSTAPTLRQFGTDLADAVPAQAAIEEELAGEVQDAAAGQDASEERKASAVDSLDWSTLTRESQFYYGNEEENISVGTGFHLLGTNKHISSQ</sequence>
<accession>A0ABR0GC20</accession>
<keyword evidence="3" id="KW-1185">Reference proteome</keyword>
<dbReference type="Proteomes" id="UP001323405">
    <property type="component" value="Unassembled WGS sequence"/>
</dbReference>
<evidence type="ECO:0000313" key="3">
    <source>
        <dbReference type="Proteomes" id="UP001323405"/>
    </source>
</evidence>
<name>A0ABR0GC20_9PEZI</name>
<dbReference type="GeneID" id="87903653"/>
<reference evidence="2 3" key="1">
    <citation type="journal article" date="2023" name="bioRxiv">
        <title>High-quality genome assemblies of four members of thePodospora anserinaspecies complex.</title>
        <authorList>
            <person name="Ament-Velasquez S.L."/>
            <person name="Vogan A.A."/>
            <person name="Wallerman O."/>
            <person name="Hartmann F."/>
            <person name="Gautier V."/>
            <person name="Silar P."/>
            <person name="Giraud T."/>
            <person name="Johannesson H."/>
        </authorList>
    </citation>
    <scope>NUCLEOTIDE SEQUENCE [LARGE SCALE GENOMIC DNA]</scope>
    <source>
        <strain evidence="2 3">CBS 415.72m</strain>
    </source>
</reference>
<proteinExistence type="predicted"/>
<dbReference type="EMBL" id="JAFFHA010000007">
    <property type="protein sequence ID" value="KAK4653288.1"/>
    <property type="molecule type" value="Genomic_DNA"/>
</dbReference>
<evidence type="ECO:0000313" key="2">
    <source>
        <dbReference type="EMBL" id="KAK4653288.1"/>
    </source>
</evidence>